<feature type="transmembrane region" description="Helical" evidence="1">
    <location>
        <begin position="7"/>
        <end position="33"/>
    </location>
</feature>
<name>A0AAN7CE83_9PEZI</name>
<gene>
    <name evidence="2" type="ORF">C8A03DRAFT_31470</name>
</gene>
<keyword evidence="1" id="KW-0472">Membrane</keyword>
<comment type="caution">
    <text evidence="2">The sequence shown here is derived from an EMBL/GenBank/DDBJ whole genome shotgun (WGS) entry which is preliminary data.</text>
</comment>
<reference evidence="2" key="2">
    <citation type="submission" date="2023-05" db="EMBL/GenBank/DDBJ databases">
        <authorList>
            <consortium name="Lawrence Berkeley National Laboratory"/>
            <person name="Steindorff A."/>
            <person name="Hensen N."/>
            <person name="Bonometti L."/>
            <person name="Westerberg I."/>
            <person name="Brannstrom I.O."/>
            <person name="Guillou S."/>
            <person name="Cros-Aarteil S."/>
            <person name="Calhoun S."/>
            <person name="Haridas S."/>
            <person name="Kuo A."/>
            <person name="Mondo S."/>
            <person name="Pangilinan J."/>
            <person name="Riley R."/>
            <person name="Labutti K."/>
            <person name="Andreopoulos B."/>
            <person name="Lipzen A."/>
            <person name="Chen C."/>
            <person name="Yanf M."/>
            <person name="Daum C."/>
            <person name="Ng V."/>
            <person name="Clum A."/>
            <person name="Ohm R."/>
            <person name="Martin F."/>
            <person name="Silar P."/>
            <person name="Natvig D."/>
            <person name="Lalanne C."/>
            <person name="Gautier V."/>
            <person name="Ament-Velasquez S.L."/>
            <person name="Kruys A."/>
            <person name="Hutchinson M.I."/>
            <person name="Powell A.J."/>
            <person name="Barry K."/>
            <person name="Miller A.N."/>
            <person name="Grigoriev I.V."/>
            <person name="Debuchy R."/>
            <person name="Gladieux P."/>
            <person name="Thoren M.H."/>
            <person name="Johannesson H."/>
        </authorList>
    </citation>
    <scope>NUCLEOTIDE SEQUENCE</scope>
    <source>
        <strain evidence="2">CBS 532.94</strain>
    </source>
</reference>
<reference evidence="2" key="1">
    <citation type="journal article" date="2023" name="Mol. Phylogenet. Evol.">
        <title>Genome-scale phylogeny and comparative genomics of the fungal order Sordariales.</title>
        <authorList>
            <person name="Hensen N."/>
            <person name="Bonometti L."/>
            <person name="Westerberg I."/>
            <person name="Brannstrom I.O."/>
            <person name="Guillou S."/>
            <person name="Cros-Aarteil S."/>
            <person name="Calhoun S."/>
            <person name="Haridas S."/>
            <person name="Kuo A."/>
            <person name="Mondo S."/>
            <person name="Pangilinan J."/>
            <person name="Riley R."/>
            <person name="LaButti K."/>
            <person name="Andreopoulos B."/>
            <person name="Lipzen A."/>
            <person name="Chen C."/>
            <person name="Yan M."/>
            <person name="Daum C."/>
            <person name="Ng V."/>
            <person name="Clum A."/>
            <person name="Steindorff A."/>
            <person name="Ohm R.A."/>
            <person name="Martin F."/>
            <person name="Silar P."/>
            <person name="Natvig D.O."/>
            <person name="Lalanne C."/>
            <person name="Gautier V."/>
            <person name="Ament-Velasquez S.L."/>
            <person name="Kruys A."/>
            <person name="Hutchinson M.I."/>
            <person name="Powell A.J."/>
            <person name="Barry K."/>
            <person name="Miller A.N."/>
            <person name="Grigoriev I.V."/>
            <person name="Debuchy R."/>
            <person name="Gladieux P."/>
            <person name="Hiltunen Thoren M."/>
            <person name="Johannesson H."/>
        </authorList>
    </citation>
    <scope>NUCLEOTIDE SEQUENCE</scope>
    <source>
        <strain evidence="2">CBS 532.94</strain>
    </source>
</reference>
<keyword evidence="1" id="KW-1133">Transmembrane helix</keyword>
<accession>A0AAN7CE83</accession>
<protein>
    <submittedName>
        <fullName evidence="2">Uncharacterized protein</fullName>
    </submittedName>
</protein>
<dbReference type="EMBL" id="MU860040">
    <property type="protein sequence ID" value="KAK4240444.1"/>
    <property type="molecule type" value="Genomic_DNA"/>
</dbReference>
<keyword evidence="3" id="KW-1185">Reference proteome</keyword>
<dbReference type="AlphaFoldDB" id="A0AAN7CE83"/>
<dbReference type="Proteomes" id="UP001303760">
    <property type="component" value="Unassembled WGS sequence"/>
</dbReference>
<evidence type="ECO:0000256" key="1">
    <source>
        <dbReference type="SAM" id="Phobius"/>
    </source>
</evidence>
<feature type="transmembrane region" description="Helical" evidence="1">
    <location>
        <begin position="45"/>
        <end position="63"/>
    </location>
</feature>
<sequence length="192" mass="20932">MFGRPPIFLYPCVVYSFLGYAVSLVLTVSVNILNPFVLQAPPYNWSLMINGLVNIPGFIGNVTQQGVFEPESRLYLCAISLSSRGQGASVWIRRGEGATLDESLLRIRHDLVCVNSSPTITIAYVWDRVLPVNSDDLMLANGSKNTVAFGFLYGIVPWVEKVGYVDCFATQASVSMAVIGVGMAWLTGFVIA</sequence>
<evidence type="ECO:0000313" key="2">
    <source>
        <dbReference type="EMBL" id="KAK4240444.1"/>
    </source>
</evidence>
<evidence type="ECO:0000313" key="3">
    <source>
        <dbReference type="Proteomes" id="UP001303760"/>
    </source>
</evidence>
<keyword evidence="1" id="KW-0812">Transmembrane</keyword>
<organism evidence="2 3">
    <name type="scientific">Achaetomium macrosporum</name>
    <dbReference type="NCBI Taxonomy" id="79813"/>
    <lineage>
        <taxon>Eukaryota</taxon>
        <taxon>Fungi</taxon>
        <taxon>Dikarya</taxon>
        <taxon>Ascomycota</taxon>
        <taxon>Pezizomycotina</taxon>
        <taxon>Sordariomycetes</taxon>
        <taxon>Sordariomycetidae</taxon>
        <taxon>Sordariales</taxon>
        <taxon>Chaetomiaceae</taxon>
        <taxon>Achaetomium</taxon>
    </lineage>
</organism>
<proteinExistence type="predicted"/>